<evidence type="ECO:0000313" key="1">
    <source>
        <dbReference type="EMBL" id="RLG69985.1"/>
    </source>
</evidence>
<accession>A0A497JG98</accession>
<proteinExistence type="predicted"/>
<dbReference type="AlphaFoldDB" id="A0A497JG98"/>
<gene>
    <name evidence="1" type="ORF">DRO04_02545</name>
</gene>
<name>A0A497JG98_9ARCH</name>
<dbReference type="EMBL" id="QMWP01000092">
    <property type="protein sequence ID" value="RLG69985.1"/>
    <property type="molecule type" value="Genomic_DNA"/>
</dbReference>
<sequence length="347" mass="40650">IYFRDGFYLRGFYFKFYDENGSLQRNRDINLMLYDSAGNIVCNKKVRIGRYACNYLDVNDSYYADINNLATPGTIEIYVFDPYKNIELMHTLHYNASKVRIDFNYLNINVFTPDENQTTQNNPTENVGVSAIDWKFGNAVAYATTDENGSLRFLLPVKYLRNEDIPFSKNNILYNLKFYKDAYDDKMVLRKSPYYRDFNFERIYVPHDINISDANESKCITKFYAAKELYTDANYLAYVFIPLVQTMKDFNITEYIAEDFNFASDINVYYSHNSALEMCTIPKPDASATSVTIDSSNCSMLSTKADRYGSWIMLKYWIRAPLSTYSYFQTNDYKDYDVNETLVKFRA</sequence>
<comment type="caution">
    <text evidence="1">The sequence shown here is derived from an EMBL/GenBank/DDBJ whole genome shotgun (WGS) entry which is preliminary data.</text>
</comment>
<reference evidence="1 2" key="1">
    <citation type="submission" date="2018-06" db="EMBL/GenBank/DDBJ databases">
        <title>Extensive metabolic versatility and redundancy in microbially diverse, dynamic hydrothermal sediments.</title>
        <authorList>
            <person name="Dombrowski N."/>
            <person name="Teske A."/>
            <person name="Baker B.J."/>
        </authorList>
    </citation>
    <scope>NUCLEOTIDE SEQUENCE [LARGE SCALE GENOMIC DNA]</scope>
    <source>
        <strain evidence="1">B51_G17</strain>
    </source>
</reference>
<protein>
    <submittedName>
        <fullName evidence="1">Uncharacterized protein</fullName>
    </submittedName>
</protein>
<evidence type="ECO:0000313" key="2">
    <source>
        <dbReference type="Proteomes" id="UP000278031"/>
    </source>
</evidence>
<dbReference type="Proteomes" id="UP000278031">
    <property type="component" value="Unassembled WGS sequence"/>
</dbReference>
<organism evidence="1 2">
    <name type="scientific">Candidatus Iainarchaeum sp</name>
    <dbReference type="NCBI Taxonomy" id="3101447"/>
    <lineage>
        <taxon>Archaea</taxon>
        <taxon>Candidatus Iainarchaeota</taxon>
        <taxon>Candidatus Iainarchaeia</taxon>
        <taxon>Candidatus Iainarchaeales</taxon>
        <taxon>Candidatus Iainarchaeaceae</taxon>
        <taxon>Candidatus Iainarchaeum</taxon>
    </lineage>
</organism>
<feature type="non-terminal residue" evidence="1">
    <location>
        <position position="1"/>
    </location>
</feature>